<dbReference type="EMBL" id="CP019645">
    <property type="protein sequence ID" value="AQQ58951.1"/>
    <property type="molecule type" value="Genomic_DNA"/>
</dbReference>
<dbReference type="Proteomes" id="UP000188298">
    <property type="component" value="Chromosome"/>
</dbReference>
<evidence type="ECO:0000313" key="3">
    <source>
        <dbReference type="Proteomes" id="UP000188298"/>
    </source>
</evidence>
<feature type="signal peptide" evidence="1">
    <location>
        <begin position="1"/>
        <end position="20"/>
    </location>
</feature>
<dbReference type="AlphaFoldDB" id="A0A1Q2LET8"/>
<protein>
    <recommendedName>
        <fullName evidence="4">Outer membrane beta-barrel protein</fullName>
    </recommendedName>
</protein>
<evidence type="ECO:0000313" key="2">
    <source>
        <dbReference type="EMBL" id="AQQ58951.1"/>
    </source>
</evidence>
<dbReference type="KEGG" id="hbl:XJ32_01250"/>
<evidence type="ECO:0000256" key="1">
    <source>
        <dbReference type="SAM" id="SignalP"/>
    </source>
</evidence>
<keyword evidence="1" id="KW-0732">Signal</keyword>
<proteinExistence type="predicted"/>
<dbReference type="RefSeq" id="WP_077388090.1">
    <property type="nucleotide sequence ID" value="NZ_CP019645.1"/>
</dbReference>
<name>A0A1Q2LET8_9HELI</name>
<accession>A0A1Q2LET8</accession>
<feature type="chain" id="PRO_5013201986" description="Outer membrane beta-barrel protein" evidence="1">
    <location>
        <begin position="21"/>
        <end position="314"/>
    </location>
</feature>
<organism evidence="2 3">
    <name type="scientific">Helicobacter bilis</name>
    <dbReference type="NCBI Taxonomy" id="37372"/>
    <lineage>
        <taxon>Bacteria</taxon>
        <taxon>Pseudomonadati</taxon>
        <taxon>Campylobacterota</taxon>
        <taxon>Epsilonproteobacteria</taxon>
        <taxon>Campylobacterales</taxon>
        <taxon>Helicobacteraceae</taxon>
        <taxon>Helicobacter</taxon>
    </lineage>
</organism>
<gene>
    <name evidence="2" type="ORF">XJ32_01250</name>
</gene>
<evidence type="ECO:0008006" key="4">
    <source>
        <dbReference type="Google" id="ProtNLM"/>
    </source>
</evidence>
<sequence length="314" mass="35940">MKRFQKSIICFMLCFVMGFADTTKESENLEKHLRDNVAQKLESRITDLSDETGWYFTNKGGFKYNYLGASYTSQFYYKRALFRDKHPLFFGSAEVNSGIEATFTSYGRLGAFVDFQPFSFFGIVFNVTYEGAWSELGKPVLIESQRDYAHAVTGGPKSTKEVIRTGGNTLLFQIVPYLTLGLPIKDDFLVFVYRPFITIYKALDVSPNTFLYYSTDNVVVRPSDVHVAHDIMLLYSITSLGIRFGVDGVIEQIGSYKGIWRHGIFAIGIYHNPLKQYKKLTPFAALKVGTWLSDRYFQHDFTIFAECGLRFKVF</sequence>
<reference evidence="2 3" key="1">
    <citation type="submission" date="2017-02" db="EMBL/GenBank/DDBJ databases">
        <title>Whole genome sequencing of Helicobacter bilis strain AAQJH.</title>
        <authorList>
            <person name="Conlan S."/>
            <person name="Thomas P.J."/>
            <person name="Mullikin J."/>
            <person name="Palmore T.N."/>
            <person name="Frank K.M."/>
            <person name="Segre J.A."/>
        </authorList>
    </citation>
    <scope>NUCLEOTIDE SEQUENCE [LARGE SCALE GENOMIC DNA]</scope>
    <source>
        <strain evidence="2 3">AAQJH</strain>
    </source>
</reference>